<organism evidence="1 2">
    <name type="scientific">Austropuccinia psidii MF-1</name>
    <dbReference type="NCBI Taxonomy" id="1389203"/>
    <lineage>
        <taxon>Eukaryota</taxon>
        <taxon>Fungi</taxon>
        <taxon>Dikarya</taxon>
        <taxon>Basidiomycota</taxon>
        <taxon>Pucciniomycotina</taxon>
        <taxon>Pucciniomycetes</taxon>
        <taxon>Pucciniales</taxon>
        <taxon>Sphaerophragmiaceae</taxon>
        <taxon>Austropuccinia</taxon>
    </lineage>
</organism>
<accession>A0A9Q3FRG5</accession>
<evidence type="ECO:0000313" key="1">
    <source>
        <dbReference type="EMBL" id="MBW0542136.1"/>
    </source>
</evidence>
<gene>
    <name evidence="1" type="ORF">O181_081851</name>
</gene>
<keyword evidence="2" id="KW-1185">Reference proteome</keyword>
<sequence length="94" mass="10649">MIEEYDVAHRLTHWRGHKLPLPFHEKASQDFLSTLTDNPTTSLILNTRGSTSNDIYTSIDAQVCLPESNVARFLDGISQVLVLEIDRKLSKQPN</sequence>
<name>A0A9Q3FRG5_9BASI</name>
<dbReference type="OrthoDB" id="2517476at2759"/>
<proteinExistence type="predicted"/>
<evidence type="ECO:0000313" key="2">
    <source>
        <dbReference type="Proteomes" id="UP000765509"/>
    </source>
</evidence>
<dbReference type="AlphaFoldDB" id="A0A9Q3FRG5"/>
<protein>
    <submittedName>
        <fullName evidence="1">Uncharacterized protein</fullName>
    </submittedName>
</protein>
<comment type="caution">
    <text evidence="1">The sequence shown here is derived from an EMBL/GenBank/DDBJ whole genome shotgun (WGS) entry which is preliminary data.</text>
</comment>
<dbReference type="Proteomes" id="UP000765509">
    <property type="component" value="Unassembled WGS sequence"/>
</dbReference>
<reference evidence="1" key="1">
    <citation type="submission" date="2021-03" db="EMBL/GenBank/DDBJ databases">
        <title>Draft genome sequence of rust myrtle Austropuccinia psidii MF-1, a brazilian biotype.</title>
        <authorList>
            <person name="Quecine M.C."/>
            <person name="Pachon D.M.R."/>
            <person name="Bonatelli M.L."/>
            <person name="Correr F.H."/>
            <person name="Franceschini L.M."/>
            <person name="Leite T.F."/>
            <person name="Margarido G.R.A."/>
            <person name="Almeida C.A."/>
            <person name="Ferrarezi J.A."/>
            <person name="Labate C.A."/>
        </authorList>
    </citation>
    <scope>NUCLEOTIDE SEQUENCE</scope>
    <source>
        <strain evidence="1">MF-1</strain>
    </source>
</reference>
<dbReference type="EMBL" id="AVOT02046841">
    <property type="protein sequence ID" value="MBW0542136.1"/>
    <property type="molecule type" value="Genomic_DNA"/>
</dbReference>